<evidence type="ECO:0000313" key="1">
    <source>
        <dbReference type="EMBL" id="ATI43384.1"/>
    </source>
</evidence>
<dbReference type="KEGG" id="cmag:CBW24_09420"/>
<dbReference type="InterPro" id="IPR012674">
    <property type="entry name" value="Calycin"/>
</dbReference>
<organism evidence="1 2">
    <name type="scientific">Pacificitalea manganoxidans</name>
    <dbReference type="NCBI Taxonomy" id="1411902"/>
    <lineage>
        <taxon>Bacteria</taxon>
        <taxon>Pseudomonadati</taxon>
        <taxon>Pseudomonadota</taxon>
        <taxon>Alphaproteobacteria</taxon>
        <taxon>Rhodobacterales</taxon>
        <taxon>Paracoccaceae</taxon>
        <taxon>Pacificitalea</taxon>
    </lineage>
</organism>
<protein>
    <recommendedName>
        <fullName evidence="3">Lipocalin</fullName>
    </recommendedName>
</protein>
<name>A0A291M399_9RHOB</name>
<dbReference type="Proteomes" id="UP000219050">
    <property type="component" value="Chromosome"/>
</dbReference>
<accession>A0A291M399</accession>
<dbReference type="EMBL" id="CP021404">
    <property type="protein sequence ID" value="ATI43384.1"/>
    <property type="molecule type" value="Genomic_DNA"/>
</dbReference>
<reference evidence="1 2" key="1">
    <citation type="submission" date="2017-05" db="EMBL/GenBank/DDBJ databases">
        <title>Comparative genomic and metabolic analysis of manganese-oxidizing mechanisms in Celeribater manganoxidans DY25T: its adaption to the environment of polymetallic nodule.</title>
        <authorList>
            <person name="Wang X."/>
        </authorList>
    </citation>
    <scope>NUCLEOTIDE SEQUENCE [LARGE SCALE GENOMIC DNA]</scope>
    <source>
        <strain evidence="1 2">DY25</strain>
    </source>
</reference>
<evidence type="ECO:0000313" key="2">
    <source>
        <dbReference type="Proteomes" id="UP000219050"/>
    </source>
</evidence>
<proteinExistence type="predicted"/>
<sequence length="148" mass="15112">MALAACGAPPPPQSGFRAVDAPISSIAGFSRSQLVGDWVEVARYGSGPCTLCRISFAADGARATRADGIAGPVAALGPGRISLPGIDAPVWVLWIDGDARTLVLGTPSGAFGTVLNRAGAALPPDRLTAAREIFDFAGYDPQALRLLP</sequence>
<gene>
    <name evidence="1" type="ORF">CBW24_09420</name>
</gene>
<keyword evidence="2" id="KW-1185">Reference proteome</keyword>
<dbReference type="Gene3D" id="2.40.128.20">
    <property type="match status" value="1"/>
</dbReference>
<dbReference type="AlphaFoldDB" id="A0A291M399"/>
<dbReference type="SUPFAM" id="SSF50814">
    <property type="entry name" value="Lipocalins"/>
    <property type="match status" value="1"/>
</dbReference>
<evidence type="ECO:0008006" key="3">
    <source>
        <dbReference type="Google" id="ProtNLM"/>
    </source>
</evidence>